<gene>
    <name evidence="6" type="ORF">IAA69_08280</name>
</gene>
<feature type="transmembrane region" description="Helical" evidence="4">
    <location>
        <begin position="179"/>
        <end position="197"/>
    </location>
</feature>
<organism evidence="6 7">
    <name type="scientific">Candidatus Aveggerthella stercoripullorum</name>
    <dbReference type="NCBI Taxonomy" id="2840688"/>
    <lineage>
        <taxon>Bacteria</taxon>
        <taxon>Bacillati</taxon>
        <taxon>Actinomycetota</taxon>
        <taxon>Coriobacteriia</taxon>
        <taxon>Eggerthellales</taxon>
        <taxon>Eggerthellaceae</taxon>
        <taxon>Eggerthellaceae incertae sedis</taxon>
        <taxon>Candidatus Aveggerthella</taxon>
    </lineage>
</organism>
<feature type="transmembrane region" description="Helical" evidence="4">
    <location>
        <begin position="268"/>
        <end position="289"/>
    </location>
</feature>
<dbReference type="PROSITE" id="PS51257">
    <property type="entry name" value="PROKAR_LIPOPROTEIN"/>
    <property type="match status" value="1"/>
</dbReference>
<dbReference type="EMBL" id="DVGB01000099">
    <property type="protein sequence ID" value="HIR02238.1"/>
    <property type="molecule type" value="Genomic_DNA"/>
</dbReference>
<evidence type="ECO:0000256" key="4">
    <source>
        <dbReference type="SAM" id="Phobius"/>
    </source>
</evidence>
<sequence>MTEETRKSGAKASARDTVESIFSPGVICLGLALGCNLSWVMMAFQSLGIFHNQPDPEAVLDATYLISIVVSIATYLVVAALPKRFRAFSGTTAANIVFPVGVAASTVLMFFGTTTTAAGTACIAAGGVLSGIFTSLFMMHFGILFSMMKTKTVVAIASVGYALSTLLFFLYLFFGSLEATVFCASMAPVSGVLLTQGTSMLRLQKKQPIEPLPEQIPPTDAEDRRQLRDLVLTFSCCMLLSGFVFEMARTIYVQVGQFATQDVTTYAFTQGGIASTVTIASIVVTLAILSSNSVRAPETCYRAFVFFLVLAALVLQLPIVLPQTSVAFPLAVNTASFQCLNMMMWPLVCGVCNQYLGSCVRSFALFRAAWAAGPLFGMLVGRWLWINIGLTHQSAFFASATCVLLLFVMSNFVFTEAKLSRALNILPIERRRRFQDKCQAVIERYGLTEREGEIMTMFAKGRNLPYIMEELVLSKSTVSTHRQHIYKKLGVHSAQEMIDLIQRTEK</sequence>
<dbReference type="CDD" id="cd06170">
    <property type="entry name" value="LuxR_C_like"/>
    <property type="match status" value="1"/>
</dbReference>
<dbReference type="GO" id="GO:0003677">
    <property type="term" value="F:DNA binding"/>
    <property type="evidence" value="ECO:0007669"/>
    <property type="project" value="UniProtKB-KW"/>
</dbReference>
<dbReference type="PROSITE" id="PS50043">
    <property type="entry name" value="HTH_LUXR_2"/>
    <property type="match status" value="1"/>
</dbReference>
<keyword evidence="3" id="KW-0804">Transcription</keyword>
<feature type="domain" description="HTH luxR-type" evidence="5">
    <location>
        <begin position="440"/>
        <end position="505"/>
    </location>
</feature>
<dbReference type="PRINTS" id="PR00038">
    <property type="entry name" value="HTHLUXR"/>
</dbReference>
<feature type="transmembrane region" description="Helical" evidence="4">
    <location>
        <begin position="301"/>
        <end position="321"/>
    </location>
</feature>
<dbReference type="Proteomes" id="UP000824261">
    <property type="component" value="Unassembled WGS sequence"/>
</dbReference>
<feature type="transmembrane region" description="Helical" evidence="4">
    <location>
        <begin position="230"/>
        <end position="248"/>
    </location>
</feature>
<evidence type="ECO:0000313" key="7">
    <source>
        <dbReference type="Proteomes" id="UP000824261"/>
    </source>
</evidence>
<evidence type="ECO:0000313" key="6">
    <source>
        <dbReference type="EMBL" id="HIR02238.1"/>
    </source>
</evidence>
<dbReference type="Pfam" id="PF00196">
    <property type="entry name" value="GerE"/>
    <property type="match status" value="1"/>
</dbReference>
<reference evidence="6" key="1">
    <citation type="submission" date="2020-10" db="EMBL/GenBank/DDBJ databases">
        <authorList>
            <person name="Gilroy R."/>
        </authorList>
    </citation>
    <scope>NUCLEOTIDE SEQUENCE</scope>
    <source>
        <strain evidence="6">ChiGjej1B1-2707</strain>
    </source>
</reference>
<keyword evidence="4" id="KW-1133">Transmembrane helix</keyword>
<name>A0A9D1D3U2_9ACTN</name>
<dbReference type="InterPro" id="IPR036388">
    <property type="entry name" value="WH-like_DNA-bd_sf"/>
</dbReference>
<evidence type="ECO:0000256" key="3">
    <source>
        <dbReference type="ARBA" id="ARBA00023163"/>
    </source>
</evidence>
<dbReference type="SMART" id="SM00421">
    <property type="entry name" value="HTH_LUXR"/>
    <property type="match status" value="1"/>
</dbReference>
<dbReference type="Gene3D" id="1.10.10.10">
    <property type="entry name" value="Winged helix-like DNA-binding domain superfamily/Winged helix DNA-binding domain"/>
    <property type="match status" value="1"/>
</dbReference>
<keyword evidence="1" id="KW-0805">Transcription regulation</keyword>
<evidence type="ECO:0000256" key="2">
    <source>
        <dbReference type="ARBA" id="ARBA00023125"/>
    </source>
</evidence>
<evidence type="ECO:0000256" key="1">
    <source>
        <dbReference type="ARBA" id="ARBA00023015"/>
    </source>
</evidence>
<feature type="transmembrane region" description="Helical" evidence="4">
    <location>
        <begin position="327"/>
        <end position="352"/>
    </location>
</feature>
<dbReference type="SUPFAM" id="SSF46894">
    <property type="entry name" value="C-terminal effector domain of the bipartite response regulators"/>
    <property type="match status" value="1"/>
</dbReference>
<dbReference type="PANTHER" id="PTHR44688">
    <property type="entry name" value="DNA-BINDING TRANSCRIPTIONAL ACTIVATOR DEVR_DOSR"/>
    <property type="match status" value="1"/>
</dbReference>
<feature type="transmembrane region" description="Helical" evidence="4">
    <location>
        <begin position="396"/>
        <end position="414"/>
    </location>
</feature>
<keyword evidence="4" id="KW-0812">Transmembrane</keyword>
<feature type="transmembrane region" description="Helical" evidence="4">
    <location>
        <begin position="21"/>
        <end position="42"/>
    </location>
</feature>
<dbReference type="AlphaFoldDB" id="A0A9D1D3U2"/>
<dbReference type="PANTHER" id="PTHR44688:SF16">
    <property type="entry name" value="DNA-BINDING TRANSCRIPTIONAL ACTIVATOR DEVR_DOSR"/>
    <property type="match status" value="1"/>
</dbReference>
<keyword evidence="4" id="KW-0472">Membrane</keyword>
<feature type="transmembrane region" description="Helical" evidence="4">
    <location>
        <begin position="153"/>
        <end position="173"/>
    </location>
</feature>
<accession>A0A9D1D3U2</accession>
<dbReference type="InterPro" id="IPR016032">
    <property type="entry name" value="Sig_transdc_resp-reg_C-effctor"/>
</dbReference>
<reference evidence="6" key="2">
    <citation type="journal article" date="2021" name="PeerJ">
        <title>Extensive microbial diversity within the chicken gut microbiome revealed by metagenomics and culture.</title>
        <authorList>
            <person name="Gilroy R."/>
            <person name="Ravi A."/>
            <person name="Getino M."/>
            <person name="Pursley I."/>
            <person name="Horton D.L."/>
            <person name="Alikhan N.F."/>
            <person name="Baker D."/>
            <person name="Gharbi K."/>
            <person name="Hall N."/>
            <person name="Watson M."/>
            <person name="Adriaenssens E.M."/>
            <person name="Foster-Nyarko E."/>
            <person name="Jarju S."/>
            <person name="Secka A."/>
            <person name="Antonio M."/>
            <person name="Oren A."/>
            <person name="Chaudhuri R.R."/>
            <person name="La Ragione R."/>
            <person name="Hildebrand F."/>
            <person name="Pallen M.J."/>
        </authorList>
    </citation>
    <scope>NUCLEOTIDE SEQUENCE</scope>
    <source>
        <strain evidence="6">ChiGjej1B1-2707</strain>
    </source>
</reference>
<feature type="transmembrane region" description="Helical" evidence="4">
    <location>
        <begin position="117"/>
        <end position="141"/>
    </location>
</feature>
<keyword evidence="2" id="KW-0238">DNA-binding</keyword>
<protein>
    <submittedName>
        <fullName evidence="6">Response regulator transcription factor</fullName>
    </submittedName>
</protein>
<feature type="transmembrane region" description="Helical" evidence="4">
    <location>
        <begin position="93"/>
        <end position="111"/>
    </location>
</feature>
<feature type="transmembrane region" description="Helical" evidence="4">
    <location>
        <begin position="62"/>
        <end position="81"/>
    </location>
</feature>
<dbReference type="GO" id="GO:0006355">
    <property type="term" value="P:regulation of DNA-templated transcription"/>
    <property type="evidence" value="ECO:0007669"/>
    <property type="project" value="InterPro"/>
</dbReference>
<evidence type="ECO:0000259" key="5">
    <source>
        <dbReference type="PROSITE" id="PS50043"/>
    </source>
</evidence>
<dbReference type="InterPro" id="IPR000792">
    <property type="entry name" value="Tscrpt_reg_LuxR_C"/>
</dbReference>
<proteinExistence type="predicted"/>
<comment type="caution">
    <text evidence="6">The sequence shown here is derived from an EMBL/GenBank/DDBJ whole genome shotgun (WGS) entry which is preliminary data.</text>
</comment>
<feature type="transmembrane region" description="Helical" evidence="4">
    <location>
        <begin position="364"/>
        <end position="384"/>
    </location>
</feature>